<evidence type="ECO:0000313" key="3">
    <source>
        <dbReference type="Proteomes" id="UP000003688"/>
    </source>
</evidence>
<organism evidence="2 3">
    <name type="scientific">Pedosphaera parvula (strain Ellin514)</name>
    <dbReference type="NCBI Taxonomy" id="320771"/>
    <lineage>
        <taxon>Bacteria</taxon>
        <taxon>Pseudomonadati</taxon>
        <taxon>Verrucomicrobiota</taxon>
        <taxon>Pedosphaerae</taxon>
        <taxon>Pedosphaerales</taxon>
        <taxon>Pedosphaeraceae</taxon>
        <taxon>Pedosphaera</taxon>
    </lineage>
</organism>
<dbReference type="NCBIfam" id="TIGR02532">
    <property type="entry name" value="IV_pilin_GFxxxE"/>
    <property type="match status" value="1"/>
</dbReference>
<keyword evidence="1" id="KW-0812">Transmembrane</keyword>
<sequence length="156" mass="16845">MFVPAKKSSRNSAAGFTLVEVVVALAIMTLLFAGIIIGFTQTAQRAEWSAYSLAAQNLALQGLEQARAAKWDPLSVKGDDQCVQSNFPSVGTNILDVPVAGGNKTYATNTWTITTLTNNSAYPIKMIRVDCTWPFVRPSGTNVFKNTVATFRAPNQ</sequence>
<keyword evidence="3" id="KW-1185">Reference proteome</keyword>
<dbReference type="Pfam" id="PF07963">
    <property type="entry name" value="N_methyl"/>
    <property type="match status" value="1"/>
</dbReference>
<dbReference type="PROSITE" id="PS00409">
    <property type="entry name" value="PROKAR_NTER_METHYL"/>
    <property type="match status" value="1"/>
</dbReference>
<evidence type="ECO:0000256" key="1">
    <source>
        <dbReference type="SAM" id="Phobius"/>
    </source>
</evidence>
<dbReference type="Gene3D" id="3.30.700.10">
    <property type="entry name" value="Glycoprotein, Type 4 Pilin"/>
    <property type="match status" value="1"/>
</dbReference>
<proteinExistence type="predicted"/>
<gene>
    <name evidence="2" type="ORF">Cflav_PD0528</name>
</gene>
<dbReference type="STRING" id="320771.Cflav_PD0528"/>
<evidence type="ECO:0000313" key="2">
    <source>
        <dbReference type="EMBL" id="EEF57519.1"/>
    </source>
</evidence>
<reference evidence="2 3" key="1">
    <citation type="journal article" date="2011" name="J. Bacteriol.">
        <title>Genome sequence of 'Pedosphaera parvula' Ellin514, an aerobic Verrucomicrobial isolate from pasture soil.</title>
        <authorList>
            <person name="Kant R."/>
            <person name="van Passel M.W."/>
            <person name="Sangwan P."/>
            <person name="Palva A."/>
            <person name="Lucas S."/>
            <person name="Copeland A."/>
            <person name="Lapidus A."/>
            <person name="Glavina Del Rio T."/>
            <person name="Dalin E."/>
            <person name="Tice H."/>
            <person name="Bruce D."/>
            <person name="Goodwin L."/>
            <person name="Pitluck S."/>
            <person name="Chertkov O."/>
            <person name="Larimer F.W."/>
            <person name="Land M.L."/>
            <person name="Hauser L."/>
            <person name="Brettin T.S."/>
            <person name="Detter J.C."/>
            <person name="Han S."/>
            <person name="de Vos W.M."/>
            <person name="Janssen P.H."/>
            <person name="Smidt H."/>
        </authorList>
    </citation>
    <scope>NUCLEOTIDE SEQUENCE [LARGE SCALE GENOMIC DNA]</scope>
    <source>
        <strain evidence="2 3">Ellin514</strain>
    </source>
</reference>
<dbReference type="InterPro" id="IPR012902">
    <property type="entry name" value="N_methyl_site"/>
</dbReference>
<comment type="caution">
    <text evidence="2">The sequence shown here is derived from an EMBL/GenBank/DDBJ whole genome shotgun (WGS) entry which is preliminary data.</text>
</comment>
<feature type="transmembrane region" description="Helical" evidence="1">
    <location>
        <begin position="12"/>
        <end position="39"/>
    </location>
</feature>
<accession>B9XRK0</accession>
<dbReference type="OrthoDB" id="5829918at2"/>
<protein>
    <recommendedName>
        <fullName evidence="4">Prepilin-type N-terminal cleavage/methylation domain-containing protein</fullName>
    </recommendedName>
</protein>
<dbReference type="RefSeq" id="WP_007418433.1">
    <property type="nucleotide sequence ID" value="NZ_ABOX02000065.1"/>
</dbReference>
<evidence type="ECO:0008006" key="4">
    <source>
        <dbReference type="Google" id="ProtNLM"/>
    </source>
</evidence>
<dbReference type="Proteomes" id="UP000003688">
    <property type="component" value="Unassembled WGS sequence"/>
</dbReference>
<dbReference type="AlphaFoldDB" id="B9XRK0"/>
<name>B9XRK0_PEDPL</name>
<keyword evidence="1" id="KW-0472">Membrane</keyword>
<dbReference type="SUPFAM" id="SSF54523">
    <property type="entry name" value="Pili subunits"/>
    <property type="match status" value="1"/>
</dbReference>
<dbReference type="EMBL" id="ABOX02000065">
    <property type="protein sequence ID" value="EEF57519.1"/>
    <property type="molecule type" value="Genomic_DNA"/>
</dbReference>
<dbReference type="InterPro" id="IPR045584">
    <property type="entry name" value="Pilin-like"/>
</dbReference>
<keyword evidence="1" id="KW-1133">Transmembrane helix</keyword>